<evidence type="ECO:0000313" key="2">
    <source>
        <dbReference type="Proteomes" id="UP000649617"/>
    </source>
</evidence>
<organism evidence="1 2">
    <name type="scientific">Symbiodinium pilosum</name>
    <name type="common">Dinoflagellate</name>
    <dbReference type="NCBI Taxonomy" id="2952"/>
    <lineage>
        <taxon>Eukaryota</taxon>
        <taxon>Sar</taxon>
        <taxon>Alveolata</taxon>
        <taxon>Dinophyceae</taxon>
        <taxon>Suessiales</taxon>
        <taxon>Symbiodiniaceae</taxon>
        <taxon>Symbiodinium</taxon>
    </lineage>
</organism>
<keyword evidence="2" id="KW-1185">Reference proteome</keyword>
<dbReference type="OrthoDB" id="515692at2759"/>
<dbReference type="AlphaFoldDB" id="A0A812MDU4"/>
<comment type="caution">
    <text evidence="1">The sequence shown here is derived from an EMBL/GenBank/DDBJ whole genome shotgun (WGS) entry which is preliminary data.</text>
</comment>
<protein>
    <submittedName>
        <fullName evidence="1">FtsH3 protein</fullName>
    </submittedName>
</protein>
<name>A0A812MDU4_SYMPI</name>
<proteinExistence type="predicted"/>
<gene>
    <name evidence="1" type="primary">ftsH3</name>
    <name evidence="1" type="ORF">SPIL2461_LOCUS5076</name>
</gene>
<sequence>MATQVLECGGVVTYQFLCGTEIAKEDRFAKQMANYCYLVVNTLDRSAIAVDAVWDVRGLHQLAAELGVRCLICSVHMRRAG</sequence>
<accession>A0A812MDU4</accession>
<dbReference type="EMBL" id="CAJNIZ010007043">
    <property type="protein sequence ID" value="CAE7254741.1"/>
    <property type="molecule type" value="Genomic_DNA"/>
</dbReference>
<reference evidence="1" key="1">
    <citation type="submission" date="2021-02" db="EMBL/GenBank/DDBJ databases">
        <authorList>
            <person name="Dougan E. K."/>
            <person name="Rhodes N."/>
            <person name="Thang M."/>
            <person name="Chan C."/>
        </authorList>
    </citation>
    <scope>NUCLEOTIDE SEQUENCE</scope>
</reference>
<dbReference type="Proteomes" id="UP000649617">
    <property type="component" value="Unassembled WGS sequence"/>
</dbReference>
<evidence type="ECO:0000313" key="1">
    <source>
        <dbReference type="EMBL" id="CAE7254741.1"/>
    </source>
</evidence>